<dbReference type="InterPro" id="IPR029058">
    <property type="entry name" value="AB_hydrolase_fold"/>
</dbReference>
<protein>
    <submittedName>
        <fullName evidence="2">Acetyl esterase/lipase</fullName>
    </submittedName>
</protein>
<gene>
    <name evidence="2" type="ORF">CLV38_10770</name>
</gene>
<proteinExistence type="predicted"/>
<dbReference type="PANTHER" id="PTHR23024">
    <property type="entry name" value="ARYLACETAMIDE DEACETYLASE"/>
    <property type="match status" value="1"/>
</dbReference>
<sequence length="304" mass="35109">MSIASFGFRVLSALSDRKRDKDLKVDETIRAHYDLKYGKSKKYNSLDIYYPEETKEKLPVIVNFHGGGFVYGTKKNYMHYGMFLAKQGFVFVNSNYHLAPRKKYPTQLTELNSVMKWLTDHSDNYYMDSNNVFIVGDSVGAQMALQYATIYSNSEFSDLFDLTIPEGVNIKGLALNCGLFNIYSKMTAPSNGKMNDTESQLLILIKDYLGSSWETFEKQLSFKDYITETFPPTFIMTAEYDFLREESLPVVEWLKKKGVAVTYKKYGNPGDKHMEHIFHCNMNLQEAQECNREQASYFKLLITN</sequence>
<dbReference type="EMBL" id="PVTO01000007">
    <property type="protein sequence ID" value="PRY82996.1"/>
    <property type="molecule type" value="Genomic_DNA"/>
</dbReference>
<dbReference type="SUPFAM" id="SSF53474">
    <property type="entry name" value="alpha/beta-Hydrolases"/>
    <property type="match status" value="1"/>
</dbReference>
<dbReference type="InterPro" id="IPR013094">
    <property type="entry name" value="AB_hydrolase_3"/>
</dbReference>
<feature type="domain" description="Alpha/beta hydrolase fold-3" evidence="1">
    <location>
        <begin position="61"/>
        <end position="268"/>
    </location>
</feature>
<name>A0A2T0W8M9_9LACT</name>
<comment type="caution">
    <text evidence="2">The sequence shown here is derived from an EMBL/GenBank/DDBJ whole genome shotgun (WGS) entry which is preliminary data.</text>
</comment>
<dbReference type="Pfam" id="PF07859">
    <property type="entry name" value="Abhydrolase_3"/>
    <property type="match status" value="1"/>
</dbReference>
<evidence type="ECO:0000259" key="1">
    <source>
        <dbReference type="Pfam" id="PF07859"/>
    </source>
</evidence>
<dbReference type="RefSeq" id="WP_106192323.1">
    <property type="nucleotide sequence ID" value="NZ_PVTO01000007.1"/>
</dbReference>
<dbReference type="Gene3D" id="3.40.50.1820">
    <property type="entry name" value="alpha/beta hydrolase"/>
    <property type="match status" value="1"/>
</dbReference>
<evidence type="ECO:0000313" key="2">
    <source>
        <dbReference type="EMBL" id="PRY82996.1"/>
    </source>
</evidence>
<dbReference type="PANTHER" id="PTHR23024:SF24">
    <property type="entry name" value="ALPHA_BETA HYDROLASE FOLD-3 DOMAIN-CONTAINING PROTEIN"/>
    <property type="match status" value="1"/>
</dbReference>
<dbReference type="Proteomes" id="UP000238205">
    <property type="component" value="Unassembled WGS sequence"/>
</dbReference>
<keyword evidence="3" id="KW-1185">Reference proteome</keyword>
<reference evidence="2 3" key="1">
    <citation type="submission" date="2018-03" db="EMBL/GenBank/DDBJ databases">
        <title>Genomic Encyclopedia of Archaeal and Bacterial Type Strains, Phase II (KMG-II): from individual species to whole genera.</title>
        <authorList>
            <person name="Goeker M."/>
        </authorList>
    </citation>
    <scope>NUCLEOTIDE SEQUENCE [LARGE SCALE GENOMIC DNA]</scope>
    <source>
        <strain evidence="2 3">DSM 13175</strain>
    </source>
</reference>
<evidence type="ECO:0000313" key="3">
    <source>
        <dbReference type="Proteomes" id="UP000238205"/>
    </source>
</evidence>
<accession>A0A2T0W8M9</accession>
<dbReference type="OrthoDB" id="9815425at2"/>
<organism evidence="2 3">
    <name type="scientific">Alkalibacterium olivapovliticus</name>
    <dbReference type="NCBI Taxonomy" id="99907"/>
    <lineage>
        <taxon>Bacteria</taxon>
        <taxon>Bacillati</taxon>
        <taxon>Bacillota</taxon>
        <taxon>Bacilli</taxon>
        <taxon>Lactobacillales</taxon>
        <taxon>Carnobacteriaceae</taxon>
        <taxon>Alkalibacterium</taxon>
    </lineage>
</organism>
<dbReference type="AlphaFoldDB" id="A0A2T0W8M9"/>
<dbReference type="InterPro" id="IPR050466">
    <property type="entry name" value="Carboxylest/Gibb_receptor"/>
</dbReference>